<dbReference type="EMBL" id="FXAT01000015">
    <property type="protein sequence ID" value="SMG60037.1"/>
    <property type="molecule type" value="Genomic_DNA"/>
</dbReference>
<evidence type="ECO:0000256" key="1">
    <source>
        <dbReference type="SAM" id="MobiDB-lite"/>
    </source>
</evidence>
<dbReference type="AlphaFoldDB" id="A0A1X7M2V8"/>
<sequence length="280" mass="30643">MSLTVFEMCSVELRCQRPLGVCYVICDEQHYKACLRKAADLEKAKADTQEFLGIAGLNRRGWEKDGNLVRSIQKRGWLWLRGVRDRNPDTDGWWVIGALLSEVRRGSLLAIKGPRADLFPRPHGTPLRTLPASAVYLPNGELTLSGRYDPGTRQGRLIGARAAMFGGSGGGGLPDPAVAGALAGESSADSTDGSDLANNASTATPLGDAQPFEYTEDVQFGDVQDLTARGVSEADEAECFEHYERDMDECTTYRSAMGGRRFMDACSQRAFQNYQQCRGY</sequence>
<reference evidence="3" key="1">
    <citation type="submission" date="2017-04" db="EMBL/GenBank/DDBJ databases">
        <authorList>
            <person name="Varghese N."/>
            <person name="Submissions S."/>
        </authorList>
    </citation>
    <scope>NUCLEOTIDE SEQUENCE [LARGE SCALE GENOMIC DNA]</scope>
    <source>
        <strain evidence="3">LMG 29540</strain>
    </source>
</reference>
<feature type="region of interest" description="Disordered" evidence="1">
    <location>
        <begin position="183"/>
        <end position="208"/>
    </location>
</feature>
<dbReference type="STRING" id="1515439.SAMN06265784_11524"/>
<dbReference type="Proteomes" id="UP000193228">
    <property type="component" value="Unassembled WGS sequence"/>
</dbReference>
<name>A0A1X7M2V8_9BURK</name>
<dbReference type="OrthoDB" id="8846935at2"/>
<organism evidence="2 3">
    <name type="scientific">Paraburkholderia susongensis</name>
    <dbReference type="NCBI Taxonomy" id="1515439"/>
    <lineage>
        <taxon>Bacteria</taxon>
        <taxon>Pseudomonadati</taxon>
        <taxon>Pseudomonadota</taxon>
        <taxon>Betaproteobacteria</taxon>
        <taxon>Burkholderiales</taxon>
        <taxon>Burkholderiaceae</taxon>
        <taxon>Paraburkholderia</taxon>
    </lineage>
</organism>
<keyword evidence="3" id="KW-1185">Reference proteome</keyword>
<proteinExistence type="predicted"/>
<evidence type="ECO:0000313" key="2">
    <source>
        <dbReference type="EMBL" id="SMG60037.1"/>
    </source>
</evidence>
<protein>
    <submittedName>
        <fullName evidence="2">Uncharacterized protein</fullName>
    </submittedName>
</protein>
<gene>
    <name evidence="2" type="ORF">SAMN06265784_11524</name>
</gene>
<evidence type="ECO:0000313" key="3">
    <source>
        <dbReference type="Proteomes" id="UP000193228"/>
    </source>
</evidence>
<feature type="compositionally biased region" description="Polar residues" evidence="1">
    <location>
        <begin position="187"/>
        <end position="204"/>
    </location>
</feature>
<dbReference type="RefSeq" id="WP_085489127.1">
    <property type="nucleotide sequence ID" value="NZ_FXAT01000015.1"/>
</dbReference>
<accession>A0A1X7M2V8</accession>